<feature type="transmembrane region" description="Helical" evidence="7">
    <location>
        <begin position="167"/>
        <end position="186"/>
    </location>
</feature>
<dbReference type="PATRIC" id="fig|157733.3.peg.1788"/>
<keyword evidence="5 7" id="KW-1133">Transmembrane helix</keyword>
<keyword evidence="4 7" id="KW-0812">Transmembrane</keyword>
<organism evidence="9 10">
    <name type="scientific">Guptibacillus hwajinpoensis</name>
    <dbReference type="NCBI Taxonomy" id="208199"/>
    <lineage>
        <taxon>Bacteria</taxon>
        <taxon>Bacillati</taxon>
        <taxon>Bacillota</taxon>
        <taxon>Bacilli</taxon>
        <taxon>Bacillales</taxon>
        <taxon>Guptibacillaceae</taxon>
        <taxon>Guptibacillus</taxon>
    </lineage>
</organism>
<dbReference type="PROSITE" id="PS00216">
    <property type="entry name" value="SUGAR_TRANSPORT_1"/>
    <property type="match status" value="1"/>
</dbReference>
<name>A0A0J6CVX8_9BACL</name>
<feature type="transmembrane region" description="Helical" evidence="7">
    <location>
        <begin position="395"/>
        <end position="413"/>
    </location>
</feature>
<reference evidence="9" key="1">
    <citation type="submission" date="2015-06" db="EMBL/GenBank/DDBJ databases">
        <authorList>
            <person name="Liu B."/>
            <person name="Wang J."/>
            <person name="Zhu Y."/>
            <person name="Liu G."/>
            <person name="Chen Q."/>
            <person name="Zheng C."/>
            <person name="Che J."/>
            <person name="Ge C."/>
            <person name="Shi H."/>
            <person name="Pan Z."/>
            <person name="Liu X."/>
        </authorList>
    </citation>
    <scope>NUCLEOTIDE SEQUENCE [LARGE SCALE GENOMIC DNA]</scope>
    <source>
        <strain evidence="9">DSM 16346</strain>
    </source>
</reference>
<dbReference type="InterPro" id="IPR050171">
    <property type="entry name" value="MFS_Transporters"/>
</dbReference>
<evidence type="ECO:0000256" key="6">
    <source>
        <dbReference type="ARBA" id="ARBA00023136"/>
    </source>
</evidence>
<feature type="transmembrane region" description="Helical" evidence="7">
    <location>
        <begin position="104"/>
        <end position="125"/>
    </location>
</feature>
<feature type="transmembrane region" description="Helical" evidence="7">
    <location>
        <begin position="225"/>
        <end position="251"/>
    </location>
</feature>
<evidence type="ECO:0000256" key="2">
    <source>
        <dbReference type="ARBA" id="ARBA00022448"/>
    </source>
</evidence>
<comment type="caution">
    <text evidence="9">The sequence shown here is derived from an EMBL/GenBank/DDBJ whole genome shotgun (WGS) entry which is preliminary data.</text>
</comment>
<keyword evidence="2" id="KW-0813">Transport</keyword>
<dbReference type="PANTHER" id="PTHR23517">
    <property type="entry name" value="RESISTANCE PROTEIN MDTM, PUTATIVE-RELATED-RELATED"/>
    <property type="match status" value="1"/>
</dbReference>
<dbReference type="OrthoDB" id="9793283at2"/>
<feature type="transmembrane region" description="Helical" evidence="7">
    <location>
        <begin position="137"/>
        <end position="161"/>
    </location>
</feature>
<keyword evidence="3" id="KW-1003">Cell membrane</keyword>
<feature type="transmembrane region" description="Helical" evidence="7">
    <location>
        <begin position="306"/>
        <end position="322"/>
    </location>
</feature>
<evidence type="ECO:0000313" key="10">
    <source>
        <dbReference type="Proteomes" id="UP000035996"/>
    </source>
</evidence>
<evidence type="ECO:0000256" key="5">
    <source>
        <dbReference type="ARBA" id="ARBA00022989"/>
    </source>
</evidence>
<evidence type="ECO:0000259" key="8">
    <source>
        <dbReference type="PROSITE" id="PS50850"/>
    </source>
</evidence>
<proteinExistence type="predicted"/>
<dbReference type="EMBL" id="LELK01000009">
    <property type="protein sequence ID" value="KMM36239.1"/>
    <property type="molecule type" value="Genomic_DNA"/>
</dbReference>
<evidence type="ECO:0000256" key="1">
    <source>
        <dbReference type="ARBA" id="ARBA00004651"/>
    </source>
</evidence>
<gene>
    <name evidence="9" type="ORF">AB986_19170</name>
</gene>
<dbReference type="InterPro" id="IPR020846">
    <property type="entry name" value="MFS_dom"/>
</dbReference>
<dbReference type="STRING" id="157733.AB986_19170"/>
<evidence type="ECO:0000256" key="4">
    <source>
        <dbReference type="ARBA" id="ARBA00022692"/>
    </source>
</evidence>
<evidence type="ECO:0000313" key="9">
    <source>
        <dbReference type="EMBL" id="KMM36239.1"/>
    </source>
</evidence>
<dbReference type="InterPro" id="IPR011701">
    <property type="entry name" value="MFS"/>
</dbReference>
<dbReference type="PROSITE" id="PS50850">
    <property type="entry name" value="MFS"/>
    <property type="match status" value="1"/>
</dbReference>
<feature type="transmembrane region" description="Helical" evidence="7">
    <location>
        <begin position="275"/>
        <end position="294"/>
    </location>
</feature>
<evidence type="ECO:0000256" key="7">
    <source>
        <dbReference type="SAM" id="Phobius"/>
    </source>
</evidence>
<feature type="transmembrane region" description="Helical" evidence="7">
    <location>
        <begin position="42"/>
        <end position="62"/>
    </location>
</feature>
<accession>A0A0J6CVX8</accession>
<dbReference type="CDD" id="cd17329">
    <property type="entry name" value="MFS_MdtH_MDR_like"/>
    <property type="match status" value="1"/>
</dbReference>
<dbReference type="Pfam" id="PF07690">
    <property type="entry name" value="MFS_1"/>
    <property type="match status" value="2"/>
</dbReference>
<dbReference type="Proteomes" id="UP000035996">
    <property type="component" value="Unassembled WGS sequence"/>
</dbReference>
<keyword evidence="10" id="KW-1185">Reference proteome</keyword>
<dbReference type="InterPro" id="IPR005829">
    <property type="entry name" value="Sugar_transporter_CS"/>
</dbReference>
<dbReference type="AlphaFoldDB" id="A0A0J6CVX8"/>
<dbReference type="SUPFAM" id="SSF103473">
    <property type="entry name" value="MFS general substrate transporter"/>
    <property type="match status" value="1"/>
</dbReference>
<comment type="subcellular location">
    <subcellularLocation>
        <location evidence="1">Cell membrane</location>
        <topology evidence="1">Multi-pass membrane protein</topology>
    </subcellularLocation>
</comment>
<evidence type="ECO:0000256" key="3">
    <source>
        <dbReference type="ARBA" id="ARBA00022475"/>
    </source>
</evidence>
<dbReference type="Gene3D" id="1.20.1250.20">
    <property type="entry name" value="MFS general substrate transporter like domains"/>
    <property type="match status" value="1"/>
</dbReference>
<feature type="domain" description="Major facilitator superfamily (MFS) profile" evidence="8">
    <location>
        <begin position="1"/>
        <end position="417"/>
    </location>
</feature>
<dbReference type="GO" id="GO:0022857">
    <property type="term" value="F:transmembrane transporter activity"/>
    <property type="evidence" value="ECO:0007669"/>
    <property type="project" value="InterPro"/>
</dbReference>
<dbReference type="GO" id="GO:0005886">
    <property type="term" value="C:plasma membrane"/>
    <property type="evidence" value="ECO:0007669"/>
    <property type="project" value="UniProtKB-SubCell"/>
</dbReference>
<feature type="transmembrane region" description="Helical" evidence="7">
    <location>
        <begin position="12"/>
        <end position="36"/>
    </location>
</feature>
<feature type="transmembrane region" description="Helical" evidence="7">
    <location>
        <begin position="74"/>
        <end position="92"/>
    </location>
</feature>
<protein>
    <submittedName>
        <fullName evidence="9">MFS transporter</fullName>
    </submittedName>
</protein>
<keyword evidence="6 7" id="KW-0472">Membrane</keyword>
<sequence length="428" mass="47992">MRIKDWDRNLKIRLFGEGMMNVLFWMFFPFMAIYFSDSFGKGMAGLLLVLSQVIAVVANLVGGYCADQYGRKRMMFVSAFGQGITFILFALANSPWFNSPMLTFISFSILGVFGSLYWPASHAMVADVVEEKDRNTVFAVFYTALNISVVAGPILGGIFFFQHRFELLLLAALVSFGVSALIGVFIRETAPDKMQKKLVSESSTKWTSFISNQLRDYRIIVQDKVFLLFILAGILVAQTFMQLDLLIAVYLSESVPTQPVLSLFDFNISADGNRIFSWLISENGLLVALLTVYMTSKMSRYKERNVFIASCLIYALSMVMFGHTTHVWMLALAMFVFTLGELMVVGIQEGFVSRLAPEHMRGQYFAAGSLRFTIGRTIAPAAIPMTALIGFQMTFYLISILAVCAALLYGVMFKLHSHQDSNRIHSET</sequence>
<dbReference type="RefSeq" id="WP_048313217.1">
    <property type="nucleotide sequence ID" value="NZ_CP119526.1"/>
</dbReference>
<dbReference type="PANTHER" id="PTHR23517:SF3">
    <property type="entry name" value="INTEGRAL MEMBRANE TRANSPORT PROTEIN"/>
    <property type="match status" value="1"/>
</dbReference>
<dbReference type="InterPro" id="IPR036259">
    <property type="entry name" value="MFS_trans_sf"/>
</dbReference>